<dbReference type="EMBL" id="LN856988">
    <property type="protein sequence ID" value="CDP97681.1"/>
    <property type="molecule type" value="Genomic_DNA"/>
</dbReference>
<gene>
    <name evidence="1" type="primary">Bm14471</name>
    <name evidence="1" type="ORF">BM_Bm14471</name>
</gene>
<proteinExistence type="predicted"/>
<name>A0A1I9G376_BRUMA</name>
<sequence length="33" mass="3954">MLCHMFPILIYFIANGKTDRNVSEWRLLTSRKV</sequence>
<organism evidence="1">
    <name type="scientific">Brugia malayi</name>
    <name type="common">Filarial nematode worm</name>
    <dbReference type="NCBI Taxonomy" id="6279"/>
    <lineage>
        <taxon>Eukaryota</taxon>
        <taxon>Metazoa</taxon>
        <taxon>Ecdysozoa</taxon>
        <taxon>Nematoda</taxon>
        <taxon>Chromadorea</taxon>
        <taxon>Rhabditida</taxon>
        <taxon>Spirurina</taxon>
        <taxon>Spiruromorpha</taxon>
        <taxon>Filarioidea</taxon>
        <taxon>Onchocercidae</taxon>
        <taxon>Brugia</taxon>
    </lineage>
</organism>
<reference evidence="1" key="2">
    <citation type="submission" date="2012-12" db="EMBL/GenBank/DDBJ databases">
        <authorList>
            <consortium name="WormBase Consortium"/>
            <person name="Ghedin E."/>
            <person name="Paulini M."/>
        </authorList>
    </citation>
    <scope>NUCLEOTIDE SEQUENCE</scope>
    <source>
        <strain evidence="1">FR3</strain>
    </source>
</reference>
<reference evidence="1" key="1">
    <citation type="journal article" date="2007" name="Science">
        <title>Draft genome of the filarial nematode parasite Brugia malayi.</title>
        <authorList>
            <person name="Ghedin E."/>
            <person name="Wang S."/>
            <person name="Spiro D."/>
            <person name="Caler E."/>
            <person name="Zhao Q."/>
            <person name="Crabtree J."/>
            <person name="Allen J.E."/>
            <person name="Delcher A.L."/>
            <person name="Guiliano D.B."/>
            <person name="Miranda-Saavedra D."/>
            <person name="Angiuoli S.V."/>
            <person name="Creasy T."/>
            <person name="Amedeo P."/>
            <person name="Haas B."/>
            <person name="El-Sayed N.M."/>
            <person name="Wortman J.R."/>
            <person name="Feldblyum T."/>
            <person name="Tallon L."/>
            <person name="Schatz M."/>
            <person name="Shumway M."/>
            <person name="Koo H."/>
            <person name="Salzberg S.L."/>
            <person name="Schobel S."/>
            <person name="Pertea M."/>
            <person name="Pop M."/>
            <person name="White O."/>
            <person name="Barton G.J."/>
            <person name="Carlow C.K."/>
            <person name="Crawford M.J."/>
            <person name="Daub J."/>
            <person name="Dimmic M.W."/>
            <person name="Estes C.F."/>
            <person name="Foster J.M."/>
            <person name="Ganatra M."/>
            <person name="Gregory W.F."/>
            <person name="Johnson N.M."/>
            <person name="Jin J."/>
            <person name="Komuniecki R."/>
            <person name="Korf I."/>
            <person name="Kumar S."/>
            <person name="Laney S."/>
            <person name="Li B.W."/>
            <person name="Li W."/>
            <person name="Lindblom T.H."/>
            <person name="Lustigman S."/>
            <person name="Ma D."/>
            <person name="Maina C.V."/>
            <person name="Martin D.M."/>
            <person name="McCarter J.P."/>
            <person name="McReynolds L."/>
            <person name="Mitreva M."/>
            <person name="Nutman T.B."/>
            <person name="Parkinson J."/>
            <person name="Peregrin-Alvarez J.M."/>
            <person name="Poole C."/>
            <person name="Ren Q."/>
            <person name="Saunders L."/>
            <person name="Sluder A.E."/>
            <person name="Smith K."/>
            <person name="Stanke M."/>
            <person name="Unnasch T.R."/>
            <person name="Ware J."/>
            <person name="Wei A.D."/>
            <person name="Weil G."/>
            <person name="Williams D.J."/>
            <person name="Zhang Y."/>
            <person name="Williams S.A."/>
            <person name="Fraser-Liggett C."/>
            <person name="Slatko B."/>
            <person name="Blaxter M.L."/>
            <person name="Scott A.L."/>
        </authorList>
    </citation>
    <scope>NUCLEOTIDE SEQUENCE</scope>
    <source>
        <strain evidence="1">FR3</strain>
    </source>
</reference>
<dbReference type="AlphaFoldDB" id="A0A1I9G376"/>
<protein>
    <submittedName>
        <fullName evidence="1">Bm14471</fullName>
    </submittedName>
</protein>
<evidence type="ECO:0000313" key="1">
    <source>
        <dbReference type="EMBL" id="CDP97681.1"/>
    </source>
</evidence>
<accession>A0A1I9G376</accession>